<comment type="subcellular location">
    <subcellularLocation>
        <location evidence="2">Cell outer membrane</location>
    </subcellularLocation>
</comment>
<feature type="signal peptide" evidence="2">
    <location>
        <begin position="1"/>
        <end position="17"/>
    </location>
</feature>
<dbReference type="OrthoDB" id="9760225at2"/>
<evidence type="ECO:0000256" key="2">
    <source>
        <dbReference type="HAMAP-Rule" id="MF_01411"/>
    </source>
</evidence>
<organism evidence="4 5">
    <name type="scientific">Litorivicinus lipolyticus</name>
    <dbReference type="NCBI Taxonomy" id="418701"/>
    <lineage>
        <taxon>Bacteria</taxon>
        <taxon>Pseudomonadati</taxon>
        <taxon>Pseudomonadota</taxon>
        <taxon>Gammaproteobacteria</taxon>
        <taxon>Oceanospirillales</taxon>
        <taxon>Litorivicinaceae</taxon>
        <taxon>Litorivicinus</taxon>
    </lineage>
</organism>
<dbReference type="InterPro" id="IPR020889">
    <property type="entry name" value="LipoPS_assembly_LptD"/>
</dbReference>
<dbReference type="Pfam" id="PF04453">
    <property type="entry name" value="LptD"/>
    <property type="match status" value="1"/>
</dbReference>
<keyword evidence="2" id="KW-0732">Signal</keyword>
<accession>A0A5Q2QGF0</accession>
<dbReference type="KEGG" id="llp:GH975_11240"/>
<dbReference type="HAMAP" id="MF_01411">
    <property type="entry name" value="LPS_assembly_LptD"/>
    <property type="match status" value="1"/>
</dbReference>
<dbReference type="EMBL" id="CP045871">
    <property type="protein sequence ID" value="QGG81106.1"/>
    <property type="molecule type" value="Genomic_DNA"/>
</dbReference>
<feature type="chain" id="PRO_5024520277" description="LPS-assembly protein LptD" evidence="2">
    <location>
        <begin position="18"/>
        <end position="743"/>
    </location>
</feature>
<keyword evidence="2" id="KW-0472">Membrane</keyword>
<reference evidence="4 5" key="1">
    <citation type="submission" date="2019-11" db="EMBL/GenBank/DDBJ databases">
        <authorList>
            <person name="Khan S.A."/>
            <person name="Jeon C.O."/>
            <person name="Chun B.H."/>
        </authorList>
    </citation>
    <scope>NUCLEOTIDE SEQUENCE [LARGE SCALE GENOMIC DNA]</scope>
    <source>
        <strain evidence="4 5">IMCC 1097</strain>
    </source>
</reference>
<comment type="caution">
    <text evidence="2">Lacks conserved residue(s) required for the propagation of feature annotation.</text>
</comment>
<sequence length="743" mass="82912" precursor="true">MLKRLSLLALAASFHSAANPALVGVDWIEDPVANPLCGGYYLSPQLPDARGEEIEARALETEYDGSDRIALKGDAQLWNNQIALEADEISLYRVSGDGDAIGNVAFRDPQFLVRGKTASLNLYSGRVELRDSEIVAHELHLYGQAEDVVRNGAGIIRVRNVDYSFCAPTDDAWQMGAGDIKLDFNSGRGYAKNVTLKIKKVPFVWLPIIGFPVDERRLTGFLWPKFSLESSDLYGSDYSLEAPFYWNIAPQTDALIVPTRIAHRGNMLQLQQRYLFANESQSTVNLGWLDDDAISGGKRRAITATWATETSSPWIANAYGAWADDADYETDIGGLAIPDDEQFPSLKVSTSYRQPSWSITSSLKSYTLADASTGQAARPYRELPRIVAQGRIDDSQRDQNWYAQFVNFERDNTLLSGTSADTGSRVNLRYTLAQPFRSSWGYLTPAIGADGIAYALSRDSGLDDAPSVAVPRASVDAGLFVERRFERLTHRIEPRLKYLRVAHVDQDAQPNFDTGSVGFSFTQLFSDRRFSGGDRIGDTEQVTAGLSNRWSDNDSGSERYRFDLGQTFYLRDRSVGLSANSVDTTARSPLVGEARINLNERWSLGSEATLDPRFGVDSGASSVKYRRDQHHLATLRIRWNDQAATSHEGSVLWGLNDRWRVAAGYGYNEETRHSERFAFGFEYESCCWRTAVVQSYDRPSSTGAGTHKLSLQFQLKGLGQIGRRAINNLRDNIEDYEPRPIRY</sequence>
<dbReference type="PANTHER" id="PTHR30189:SF1">
    <property type="entry name" value="LPS-ASSEMBLY PROTEIN LPTD"/>
    <property type="match status" value="1"/>
</dbReference>
<evidence type="ECO:0000313" key="5">
    <source>
        <dbReference type="Proteomes" id="UP000388235"/>
    </source>
</evidence>
<dbReference type="GO" id="GO:0015920">
    <property type="term" value="P:lipopolysaccharide transport"/>
    <property type="evidence" value="ECO:0007669"/>
    <property type="project" value="InterPro"/>
</dbReference>
<dbReference type="RefSeq" id="WP_153714609.1">
    <property type="nucleotide sequence ID" value="NZ_CP045871.1"/>
</dbReference>
<dbReference type="GO" id="GO:1990351">
    <property type="term" value="C:transporter complex"/>
    <property type="evidence" value="ECO:0007669"/>
    <property type="project" value="TreeGrafter"/>
</dbReference>
<evidence type="ECO:0000313" key="4">
    <source>
        <dbReference type="EMBL" id="QGG81106.1"/>
    </source>
</evidence>
<dbReference type="PANTHER" id="PTHR30189">
    <property type="entry name" value="LPS-ASSEMBLY PROTEIN"/>
    <property type="match status" value="1"/>
</dbReference>
<feature type="domain" description="LptD C-terminal" evidence="3">
    <location>
        <begin position="349"/>
        <end position="642"/>
    </location>
</feature>
<protein>
    <recommendedName>
        <fullName evidence="2">LPS-assembly protein LptD</fullName>
    </recommendedName>
</protein>
<keyword evidence="5" id="KW-1185">Reference proteome</keyword>
<proteinExistence type="inferred from homology"/>
<evidence type="ECO:0000256" key="1">
    <source>
        <dbReference type="ARBA" id="ARBA00023237"/>
    </source>
</evidence>
<comment type="subunit">
    <text evidence="2">Component of the lipopolysaccharide transport and assembly complex. Interacts with LptE and LptA.</text>
</comment>
<keyword evidence="1 2" id="KW-0998">Cell outer membrane</keyword>
<gene>
    <name evidence="2 4" type="primary">lptD</name>
    <name evidence="4" type="ORF">GH975_11240</name>
</gene>
<dbReference type="GO" id="GO:0009279">
    <property type="term" value="C:cell outer membrane"/>
    <property type="evidence" value="ECO:0007669"/>
    <property type="project" value="UniProtKB-SubCell"/>
</dbReference>
<comment type="function">
    <text evidence="2">Together with LptE, is involved in the assembly of lipopolysaccharide (LPS) at the surface of the outer membrane.</text>
</comment>
<dbReference type="InterPro" id="IPR007543">
    <property type="entry name" value="LptD_C"/>
</dbReference>
<evidence type="ECO:0000259" key="3">
    <source>
        <dbReference type="Pfam" id="PF04453"/>
    </source>
</evidence>
<comment type="similarity">
    <text evidence="2">Belongs to the LptD family.</text>
</comment>
<dbReference type="InterPro" id="IPR050218">
    <property type="entry name" value="LptD"/>
</dbReference>
<dbReference type="GO" id="GO:0043165">
    <property type="term" value="P:Gram-negative-bacterium-type cell outer membrane assembly"/>
    <property type="evidence" value="ECO:0007669"/>
    <property type="project" value="UniProtKB-UniRule"/>
</dbReference>
<name>A0A5Q2QGF0_9GAMM</name>
<dbReference type="AlphaFoldDB" id="A0A5Q2QGF0"/>
<dbReference type="Proteomes" id="UP000388235">
    <property type="component" value="Chromosome"/>
</dbReference>